<feature type="region of interest" description="Disordered" evidence="1">
    <location>
        <begin position="313"/>
        <end position="347"/>
    </location>
</feature>
<proteinExistence type="predicted"/>
<evidence type="ECO:0000256" key="1">
    <source>
        <dbReference type="SAM" id="MobiDB-lite"/>
    </source>
</evidence>
<feature type="compositionally biased region" description="Low complexity" evidence="1">
    <location>
        <begin position="321"/>
        <end position="333"/>
    </location>
</feature>
<feature type="region of interest" description="Disordered" evidence="1">
    <location>
        <begin position="161"/>
        <end position="180"/>
    </location>
</feature>
<reference evidence="2" key="1">
    <citation type="journal article" date="2021" name="Proc. Natl. Acad. Sci. U.S.A.">
        <title>A Catalog of Tens of Thousands of Viruses from Human Metagenomes Reveals Hidden Associations with Chronic Diseases.</title>
        <authorList>
            <person name="Tisza M.J."/>
            <person name="Buck C.B."/>
        </authorList>
    </citation>
    <scope>NUCLEOTIDE SEQUENCE</scope>
    <source>
        <strain evidence="2">CtyM420</strain>
    </source>
</reference>
<dbReference type="InterPro" id="IPR046558">
    <property type="entry name" value="DUF6712"/>
</dbReference>
<dbReference type="EMBL" id="BK032837">
    <property type="protein sequence ID" value="DAF63290.1"/>
    <property type="molecule type" value="Genomic_DNA"/>
</dbReference>
<name>A0A8S5TKH5_9CAUD</name>
<sequence length="357" mass="40621">MLLSTNQELRLHVPSNAFDDVSLLQGILDNSEKDFLRDKLGTPLYNRLCEYYKLNIDANDFYLAVTNGTYAQHPWQELLLNAQRMVANDTLARYSYQQLISTNGAGVNMASSQDFAVATEKALDKGVQGYKTEAMVSLNNLLLLLEDWAKLTTPSLISVPTEGDSVQNTDENVPTTDDSVQNTDENVQIAEIEEIVKLWQQSEYYYLHHDLLIPTCATLKQHLDTFTNRDKFIRLIPDLRFIQNEYIEEVFGEDFIAEMLQAPEKNRLLRKTRDLIVAYLVERTSVLTFDKRARQQAHDDAVSLRDSILKTLADRKAAEQPKPTTPTETPNTTQSDSGKGFENNQPGTRIFVSPMLY</sequence>
<protein>
    <submittedName>
        <fullName evidence="2">Uncharacterized protein</fullName>
    </submittedName>
</protein>
<organism evidence="2">
    <name type="scientific">CrAss-like virus sp. ctyM420</name>
    <dbReference type="NCBI Taxonomy" id="2828014"/>
    <lineage>
        <taxon>Viruses</taxon>
        <taxon>Duplodnaviria</taxon>
        <taxon>Heunggongvirae</taxon>
        <taxon>Uroviricota</taxon>
        <taxon>Caudoviricetes</taxon>
        <taxon>Crassvirales</taxon>
    </lineage>
</organism>
<accession>A0A8S5TKH5</accession>
<feature type="compositionally biased region" description="Polar residues" evidence="1">
    <location>
        <begin position="334"/>
        <end position="347"/>
    </location>
</feature>
<evidence type="ECO:0000313" key="2">
    <source>
        <dbReference type="EMBL" id="DAF63290.1"/>
    </source>
</evidence>
<dbReference type="Pfam" id="PF20459">
    <property type="entry name" value="DUF6712"/>
    <property type="match status" value="1"/>
</dbReference>